<dbReference type="CDD" id="cd00229">
    <property type="entry name" value="SGNH_hydrolase"/>
    <property type="match status" value="1"/>
</dbReference>
<keyword evidence="2" id="KW-1185">Reference proteome</keyword>
<reference evidence="1 2" key="1">
    <citation type="submission" date="2020-06" db="EMBL/GenBank/DDBJ databases">
        <authorList>
            <person name="Isaeva M.P."/>
            <person name="Chernysheva N.Y."/>
        </authorList>
    </citation>
    <scope>NUCLEOTIDE SEQUENCE [LARGE SCALE GENOMIC DNA]</scope>
    <source>
        <strain evidence="1 2">KMM 6746</strain>
    </source>
</reference>
<reference evidence="2" key="2">
    <citation type="submission" date="2023-07" db="EMBL/GenBank/DDBJ databases">
        <title>Zobellia barbeyronii sp. nov., a new marine flavobacterium, isolated from green and red algae.</title>
        <authorList>
            <person name="Nedashkovskaya O.I."/>
            <person name="Otstavnykh N."/>
            <person name="Zhukova N."/>
            <person name="Guzev K."/>
            <person name="Chausova V."/>
            <person name="Tekutyeva L."/>
            <person name="Mikhailov V."/>
            <person name="Isaeva M."/>
        </authorList>
    </citation>
    <scope>NUCLEOTIDE SEQUENCE [LARGE SCALE GENOMIC DNA]</scope>
    <source>
        <strain evidence="2">KMM 6746</strain>
    </source>
</reference>
<dbReference type="SUPFAM" id="SSF52266">
    <property type="entry name" value="SGNH hydrolase"/>
    <property type="match status" value="1"/>
</dbReference>
<evidence type="ECO:0000313" key="2">
    <source>
        <dbReference type="Proteomes" id="UP000740413"/>
    </source>
</evidence>
<dbReference type="InterPro" id="IPR036514">
    <property type="entry name" value="SGNH_hydro_sf"/>
</dbReference>
<dbReference type="GO" id="GO:0016787">
    <property type="term" value="F:hydrolase activity"/>
    <property type="evidence" value="ECO:0007669"/>
    <property type="project" value="UniProtKB-KW"/>
</dbReference>
<evidence type="ECO:0000313" key="1">
    <source>
        <dbReference type="EMBL" id="MBT2161483.1"/>
    </source>
</evidence>
<accession>A0ABS5WDL3</accession>
<dbReference type="Proteomes" id="UP000740413">
    <property type="component" value="Unassembled WGS sequence"/>
</dbReference>
<name>A0ABS5WDL3_9FLAO</name>
<dbReference type="EMBL" id="JACATN010000003">
    <property type="protein sequence ID" value="MBT2161483.1"/>
    <property type="molecule type" value="Genomic_DNA"/>
</dbReference>
<protein>
    <submittedName>
        <fullName evidence="1">SGNH/GDSL hydrolase family protein</fullName>
    </submittedName>
</protein>
<gene>
    <name evidence="1" type="ORF">HW347_09410</name>
</gene>
<keyword evidence="1" id="KW-0378">Hydrolase</keyword>
<organism evidence="1 2">
    <name type="scientific">Zobellia barbeyronii</name>
    <dbReference type="NCBI Taxonomy" id="2748009"/>
    <lineage>
        <taxon>Bacteria</taxon>
        <taxon>Pseudomonadati</taxon>
        <taxon>Bacteroidota</taxon>
        <taxon>Flavobacteriia</taxon>
        <taxon>Flavobacteriales</taxon>
        <taxon>Flavobacteriaceae</taxon>
        <taxon>Zobellia</taxon>
    </lineage>
</organism>
<proteinExistence type="predicted"/>
<dbReference type="RefSeq" id="WP_214611648.1">
    <property type="nucleotide sequence ID" value="NZ_JACATN010000003.1"/>
</dbReference>
<sequence>MKNKLSLIVILCAILVGFVQDKRPNVLIIGDSISIGYTPFVKLALEDRANVVHNEGNAQHTGTGLEKLDEYLGDTKWDVIHFNWGLWDLCYRHPDSKKVGNRDKIKGTVTYTPEEYRANLETLVIRLQKTGAKLIFATTSYVPEGEAGRFANAEKIYNREALAVMKKYGITVNPLGKISKKVHKKHAAGPGNVHYTKEGSELLSKSVVKYIEKDLIAN</sequence>
<comment type="caution">
    <text evidence="1">The sequence shown here is derived from an EMBL/GenBank/DDBJ whole genome shotgun (WGS) entry which is preliminary data.</text>
</comment>
<dbReference type="Gene3D" id="3.40.50.1110">
    <property type="entry name" value="SGNH hydrolase"/>
    <property type="match status" value="1"/>
</dbReference>